<reference evidence="2" key="2">
    <citation type="submission" date="2020-09" db="EMBL/GenBank/DDBJ databases">
        <authorList>
            <person name="Sun Q."/>
            <person name="Ohkuma M."/>
        </authorList>
    </citation>
    <scope>NUCLEOTIDE SEQUENCE</scope>
    <source>
        <strain evidence="2">JCM 4122</strain>
    </source>
</reference>
<gene>
    <name evidence="2" type="ORF">GCM10017667_61060</name>
</gene>
<accession>A0A919EQW3</accession>
<proteinExistence type="predicted"/>
<feature type="region of interest" description="Disordered" evidence="1">
    <location>
        <begin position="58"/>
        <end position="80"/>
    </location>
</feature>
<dbReference type="AlphaFoldDB" id="A0A919EQW3"/>
<evidence type="ECO:0000256" key="1">
    <source>
        <dbReference type="SAM" id="MobiDB-lite"/>
    </source>
</evidence>
<keyword evidence="3" id="KW-1185">Reference proteome</keyword>
<protein>
    <submittedName>
        <fullName evidence="2">Uncharacterized protein</fullName>
    </submittedName>
</protein>
<feature type="compositionally biased region" description="Low complexity" evidence="1">
    <location>
        <begin position="1"/>
        <end position="32"/>
    </location>
</feature>
<dbReference type="EMBL" id="BNBE01000003">
    <property type="protein sequence ID" value="GHG18366.1"/>
    <property type="molecule type" value="Genomic_DNA"/>
</dbReference>
<dbReference type="Proteomes" id="UP000632849">
    <property type="component" value="Unassembled WGS sequence"/>
</dbReference>
<name>A0A919EQW3_STRFL</name>
<comment type="caution">
    <text evidence="2">The sequence shown here is derived from an EMBL/GenBank/DDBJ whole genome shotgun (WGS) entry which is preliminary data.</text>
</comment>
<sequence>MATAAGSSAGPQPHAPAPSAASPSPVPASRSTPLREAPRPSSLVIRPPLSLTWSVSLFDGGSLATGPGRTRFRDGTGTGP</sequence>
<reference evidence="2" key="1">
    <citation type="journal article" date="2014" name="Int. J. Syst. Evol. Microbiol.">
        <title>Complete genome sequence of Corynebacterium casei LMG S-19264T (=DSM 44701T), isolated from a smear-ripened cheese.</title>
        <authorList>
            <consortium name="US DOE Joint Genome Institute (JGI-PGF)"/>
            <person name="Walter F."/>
            <person name="Albersmeier A."/>
            <person name="Kalinowski J."/>
            <person name="Ruckert C."/>
        </authorList>
    </citation>
    <scope>NUCLEOTIDE SEQUENCE</scope>
    <source>
        <strain evidence="2">JCM 4122</strain>
    </source>
</reference>
<evidence type="ECO:0000313" key="2">
    <source>
        <dbReference type="EMBL" id="GHG18366.1"/>
    </source>
</evidence>
<evidence type="ECO:0000313" key="3">
    <source>
        <dbReference type="Proteomes" id="UP000632849"/>
    </source>
</evidence>
<feature type="region of interest" description="Disordered" evidence="1">
    <location>
        <begin position="1"/>
        <end position="46"/>
    </location>
</feature>
<organism evidence="2 3">
    <name type="scientific">Streptomyces filamentosus</name>
    <name type="common">Streptomyces roseosporus</name>
    <dbReference type="NCBI Taxonomy" id="67294"/>
    <lineage>
        <taxon>Bacteria</taxon>
        <taxon>Bacillati</taxon>
        <taxon>Actinomycetota</taxon>
        <taxon>Actinomycetes</taxon>
        <taxon>Kitasatosporales</taxon>
        <taxon>Streptomycetaceae</taxon>
        <taxon>Streptomyces</taxon>
    </lineage>
</organism>